<dbReference type="Proteomes" id="UP000005713">
    <property type="component" value="Unassembled WGS sequence"/>
</dbReference>
<accession>A3K6M8</accession>
<evidence type="ECO:0008006" key="4">
    <source>
        <dbReference type="Google" id="ProtNLM"/>
    </source>
</evidence>
<comment type="caution">
    <text evidence="2">The sequence shown here is derived from an EMBL/GenBank/DDBJ whole genome shotgun (WGS) entry which is preliminary data.</text>
</comment>
<feature type="signal peptide" evidence="1">
    <location>
        <begin position="1"/>
        <end position="23"/>
    </location>
</feature>
<evidence type="ECO:0000313" key="2">
    <source>
        <dbReference type="EMBL" id="EBA07005.1"/>
    </source>
</evidence>
<gene>
    <name evidence="2" type="ORF">SSE37_12446</name>
</gene>
<proteinExistence type="predicted"/>
<organism evidence="2 3">
    <name type="scientific">Sagittula stellata (strain ATCC 700073 / DSM 11524 / E-37)</name>
    <dbReference type="NCBI Taxonomy" id="388399"/>
    <lineage>
        <taxon>Bacteria</taxon>
        <taxon>Pseudomonadati</taxon>
        <taxon>Pseudomonadota</taxon>
        <taxon>Alphaproteobacteria</taxon>
        <taxon>Rhodobacterales</taxon>
        <taxon>Roseobacteraceae</taxon>
        <taxon>Sagittula</taxon>
    </lineage>
</organism>
<sequence>MNKTLLMAALVGVAPALMAPAFAETVNGLRTVDEFDGITDETERSVSLFEEMLVVIESPRCLNCHPVDNTPRQGDEMTIHMPPVVRGDADFGAPGMRCNTCHGEENYAFETGTGSIPGHSPWQLAPLEMGWIGKSAAEICAQLKDPETNGGKSLAELHEHNAEDGLVGWGWEPGEGRTPAPGTQEIFGQLTEAWIETGAACPG</sequence>
<protein>
    <recommendedName>
        <fullName evidence="4">Isoquinoline 1-oxidoreductase subunit</fullName>
    </recommendedName>
</protein>
<dbReference type="eggNOG" id="ENOG50309KP">
    <property type="taxonomic scope" value="Bacteria"/>
</dbReference>
<feature type="chain" id="PRO_5002654453" description="Isoquinoline 1-oxidoreductase subunit" evidence="1">
    <location>
        <begin position="24"/>
        <end position="203"/>
    </location>
</feature>
<dbReference type="SUPFAM" id="SSF48695">
    <property type="entry name" value="Multiheme cytochromes"/>
    <property type="match status" value="1"/>
</dbReference>
<evidence type="ECO:0000256" key="1">
    <source>
        <dbReference type="SAM" id="SignalP"/>
    </source>
</evidence>
<dbReference type="OrthoDB" id="656942at2"/>
<dbReference type="RefSeq" id="WP_005861070.1">
    <property type="nucleotide sequence ID" value="NZ_AAYA01000011.1"/>
</dbReference>
<name>A3K6M8_SAGS3</name>
<dbReference type="InterPro" id="IPR036280">
    <property type="entry name" value="Multihaem_cyt_sf"/>
</dbReference>
<dbReference type="EMBL" id="AAYA01000011">
    <property type="protein sequence ID" value="EBA07005.1"/>
    <property type="molecule type" value="Genomic_DNA"/>
</dbReference>
<reference evidence="2 3" key="1">
    <citation type="submission" date="2006-06" db="EMBL/GenBank/DDBJ databases">
        <authorList>
            <person name="Moran M.A."/>
            <person name="Ferriera S."/>
            <person name="Johnson J."/>
            <person name="Kravitz S."/>
            <person name="Beeson K."/>
            <person name="Sutton G."/>
            <person name="Rogers Y.-H."/>
            <person name="Friedman R."/>
            <person name="Frazier M."/>
            <person name="Venter J.C."/>
        </authorList>
    </citation>
    <scope>NUCLEOTIDE SEQUENCE [LARGE SCALE GENOMIC DNA]</scope>
    <source>
        <strain evidence="2 3">E-37</strain>
    </source>
</reference>
<keyword evidence="3" id="KW-1185">Reference proteome</keyword>
<dbReference type="AlphaFoldDB" id="A3K6M8"/>
<keyword evidence="1" id="KW-0732">Signal</keyword>
<evidence type="ECO:0000313" key="3">
    <source>
        <dbReference type="Proteomes" id="UP000005713"/>
    </source>
</evidence>